<feature type="compositionally biased region" description="Basic and acidic residues" evidence="1">
    <location>
        <begin position="254"/>
        <end position="271"/>
    </location>
</feature>
<feature type="domain" description="Ras-associating" evidence="2">
    <location>
        <begin position="33"/>
        <end position="112"/>
    </location>
</feature>
<dbReference type="PROSITE" id="PS50200">
    <property type="entry name" value="RA"/>
    <property type="match status" value="1"/>
</dbReference>
<reference key="1">
    <citation type="journal article" date="2007" name="Nature">
        <title>The medaka draft genome and insights into vertebrate genome evolution.</title>
        <authorList>
            <person name="Kasahara M."/>
            <person name="Naruse K."/>
            <person name="Sasaki S."/>
            <person name="Nakatani Y."/>
            <person name="Qu W."/>
            <person name="Ahsan B."/>
            <person name="Yamada T."/>
            <person name="Nagayasu Y."/>
            <person name="Doi K."/>
            <person name="Kasai Y."/>
            <person name="Jindo T."/>
            <person name="Kobayashi D."/>
            <person name="Shimada A."/>
            <person name="Toyoda A."/>
            <person name="Kuroki Y."/>
            <person name="Fujiyama A."/>
            <person name="Sasaki T."/>
            <person name="Shimizu A."/>
            <person name="Asakawa S."/>
            <person name="Shimizu N."/>
            <person name="Hashimoto S."/>
            <person name="Yang J."/>
            <person name="Lee Y."/>
            <person name="Matsushima K."/>
            <person name="Sugano S."/>
            <person name="Sakaizumi M."/>
            <person name="Narita T."/>
            <person name="Ohishi K."/>
            <person name="Haga S."/>
            <person name="Ohta F."/>
            <person name="Nomoto H."/>
            <person name="Nogata K."/>
            <person name="Morishita T."/>
            <person name="Endo T."/>
            <person name="Shin-I T."/>
            <person name="Takeda H."/>
            <person name="Morishita S."/>
            <person name="Kohara Y."/>
        </authorList>
    </citation>
    <scope>NUCLEOTIDE SEQUENCE [LARGE SCALE GENOMIC DNA]</scope>
    <source>
        <strain>Hd-rR</strain>
    </source>
</reference>
<dbReference type="SUPFAM" id="SSF54236">
    <property type="entry name" value="Ubiquitin-like"/>
    <property type="match status" value="1"/>
</dbReference>
<dbReference type="InterPro" id="IPR048945">
    <property type="entry name" value="RASSF8/10_RA"/>
</dbReference>
<evidence type="ECO:0000313" key="4">
    <source>
        <dbReference type="Proteomes" id="UP000265200"/>
    </source>
</evidence>
<dbReference type="AlphaFoldDB" id="A0A3P9IEY9"/>
<organism evidence="3 4">
    <name type="scientific">Oryzias latipes</name>
    <name type="common">Japanese rice fish</name>
    <name type="synonym">Japanese killifish</name>
    <dbReference type="NCBI Taxonomy" id="8090"/>
    <lineage>
        <taxon>Eukaryota</taxon>
        <taxon>Metazoa</taxon>
        <taxon>Chordata</taxon>
        <taxon>Craniata</taxon>
        <taxon>Vertebrata</taxon>
        <taxon>Euteleostomi</taxon>
        <taxon>Actinopterygii</taxon>
        <taxon>Neopterygii</taxon>
        <taxon>Teleostei</taxon>
        <taxon>Neoteleostei</taxon>
        <taxon>Acanthomorphata</taxon>
        <taxon>Ovalentaria</taxon>
        <taxon>Atherinomorphae</taxon>
        <taxon>Beloniformes</taxon>
        <taxon>Adrianichthyidae</taxon>
        <taxon>Oryziinae</taxon>
        <taxon>Oryzias</taxon>
    </lineage>
</organism>
<dbReference type="InterPro" id="IPR033593">
    <property type="entry name" value="N-RASSF"/>
</dbReference>
<dbReference type="InterPro" id="IPR000159">
    <property type="entry name" value="RA_dom"/>
</dbReference>
<dbReference type="PANTHER" id="PTHR15286">
    <property type="entry name" value="RAS-ASSOCIATING DOMAIN CONTAINING PROTEIN"/>
    <property type="match status" value="1"/>
</dbReference>
<dbReference type="GO" id="GO:0007165">
    <property type="term" value="P:signal transduction"/>
    <property type="evidence" value="ECO:0007669"/>
    <property type="project" value="InterPro"/>
</dbReference>
<accession>A0A3P9IEY9</accession>
<proteinExistence type="predicted"/>
<evidence type="ECO:0000256" key="1">
    <source>
        <dbReference type="SAM" id="MobiDB-lite"/>
    </source>
</evidence>
<feature type="compositionally biased region" description="Low complexity" evidence="1">
    <location>
        <begin position="229"/>
        <end position="239"/>
    </location>
</feature>
<dbReference type="Pfam" id="PF21712">
    <property type="entry name" value="RASSF8-10_RA"/>
    <property type="match status" value="1"/>
</dbReference>
<name>A0A3P9IEY9_ORYLA</name>
<evidence type="ECO:0000259" key="2">
    <source>
        <dbReference type="PROSITE" id="PS50200"/>
    </source>
</evidence>
<feature type="region of interest" description="Disordered" evidence="1">
    <location>
        <begin position="308"/>
        <end position="332"/>
    </location>
</feature>
<feature type="region of interest" description="Disordered" evidence="1">
    <location>
        <begin position="229"/>
        <end position="279"/>
    </location>
</feature>
<dbReference type="Ensembl" id="ENSORLT00015027125.1">
    <property type="protein sequence ID" value="ENSORLP00015018433.1"/>
    <property type="gene ID" value="ENSORLG00015019465.1"/>
</dbReference>
<dbReference type="PANTHER" id="PTHR15286:SF16">
    <property type="entry name" value="RAS ASSOCIATION DOMAIN-CONTAINING PROTEIN 8"/>
    <property type="match status" value="1"/>
</dbReference>
<protein>
    <recommendedName>
        <fullName evidence="2">Ras-associating domain-containing protein</fullName>
    </recommendedName>
</protein>
<feature type="region of interest" description="Disordered" evidence="1">
    <location>
        <begin position="398"/>
        <end position="446"/>
    </location>
</feature>
<dbReference type="InterPro" id="IPR029071">
    <property type="entry name" value="Ubiquitin-like_domsf"/>
</dbReference>
<evidence type="ECO:0000313" key="3">
    <source>
        <dbReference type="Ensembl" id="ENSORLP00015018433.1"/>
    </source>
</evidence>
<reference evidence="3" key="3">
    <citation type="submission" date="2025-08" db="UniProtKB">
        <authorList>
            <consortium name="Ensembl"/>
        </authorList>
    </citation>
    <scope>IDENTIFICATION</scope>
    <source>
        <strain evidence="3">HSOK</strain>
    </source>
</reference>
<reference evidence="3 4" key="2">
    <citation type="submission" date="2017-04" db="EMBL/GenBank/DDBJ databases">
        <title>CpG methylation of centromeres and impact of large insertions on vertebrate speciation.</title>
        <authorList>
            <person name="Ichikawa K."/>
            <person name="Yoshimura J."/>
            <person name="Morishita S."/>
        </authorList>
    </citation>
    <scope>NUCLEOTIDE SEQUENCE</scope>
    <source>
        <strain evidence="3 4">HSOK</strain>
    </source>
</reference>
<feature type="compositionally biased region" description="Basic and acidic residues" evidence="1">
    <location>
        <begin position="421"/>
        <end position="433"/>
    </location>
</feature>
<reference evidence="3" key="4">
    <citation type="submission" date="2025-09" db="UniProtKB">
        <authorList>
            <consortium name="Ensembl"/>
        </authorList>
    </citation>
    <scope>IDENTIFICATION</scope>
    <source>
        <strain evidence="3">HSOK</strain>
    </source>
</reference>
<sequence length="488" mass="56103">MRRPSRQWPSCCHRSLSEPQRLHVLRVRDRMEVKVFVDGVPRVVCGVTRETTCQEVVLALAQAQGQPGRYILREKFKDFERCMTPDERPLETLEKYGEQAKEVQLTLQSSGSTVWDEMGRRVGRYQPCPPMRRKEVGAKMRRGSGSVILQRQSLPLLSCNRQEAEQKQSDPKRPKRKSLTLMEEAKEWLESLGKGKAYSTAGDKEHRKRAEKKKLGSLDVLLNVQRDLQSQSARGQSSRSDVDHQTPRCVGNPSKEKDGKKDARKIAESDFGRASFPPAEDEKNFLRETIIYQLLHLQDLQAQTRQTEKEISELEDKQRARKAEQEAEDQRAAEEQRQIQFWENQLRAEDVCEKDLQRHFLDLKAKAAEIRAKLEEYRRRIQGLDFCVGLNGGGAREEVASEAAASPPPDAHQLPSGPDADLNRKLPPTEDFKPPQAPNQIRERRLTGPTELKEWWTRWSETQNLQAESQRKVIHRSELTIYLGSTKV</sequence>
<feature type="compositionally biased region" description="Basic and acidic residues" evidence="1">
    <location>
        <begin position="162"/>
        <end position="172"/>
    </location>
</feature>
<feature type="region of interest" description="Disordered" evidence="1">
    <location>
        <begin position="158"/>
        <end position="180"/>
    </location>
</feature>
<dbReference type="Proteomes" id="UP000265200">
    <property type="component" value="Chromosome 7"/>
</dbReference>
<dbReference type="Gene3D" id="3.10.20.90">
    <property type="entry name" value="Phosphatidylinositol 3-kinase Catalytic Subunit, Chain A, domain 1"/>
    <property type="match status" value="1"/>
</dbReference>
<dbReference type="CDD" id="cd16123">
    <property type="entry name" value="RA_RASSF7_like"/>
    <property type="match status" value="1"/>
</dbReference>